<comment type="caution">
    <text evidence="3">The sequence shown here is derived from an EMBL/GenBank/DDBJ whole genome shotgun (WGS) entry which is preliminary data.</text>
</comment>
<proteinExistence type="predicted"/>
<sequence length="111" mass="12490">MLWRVWLLAILGATLLTTAWMFVERRLHVTTLFAAGLWSWCYVTTDGLELFKSGSTRAVDVGAFSWLLLGFALLSFVAFAGSVLGFYPPEHEQELSEQSLNRSQTNSSRSR</sequence>
<dbReference type="AlphaFoldDB" id="A0A5N5UJZ2"/>
<organism evidence="3 4">
    <name type="scientific">Halosegnis rubeus</name>
    <dbReference type="NCBI Taxonomy" id="2212850"/>
    <lineage>
        <taxon>Archaea</taxon>
        <taxon>Methanobacteriati</taxon>
        <taxon>Methanobacteriota</taxon>
        <taxon>Stenosarchaea group</taxon>
        <taxon>Halobacteria</taxon>
        <taxon>Halobacteriales</taxon>
        <taxon>Natronomonadaceae</taxon>
        <taxon>Halosegnis</taxon>
    </lineage>
</organism>
<dbReference type="Proteomes" id="UP000326207">
    <property type="component" value="Unassembled WGS sequence"/>
</dbReference>
<feature type="compositionally biased region" description="Polar residues" evidence="1">
    <location>
        <begin position="96"/>
        <end position="111"/>
    </location>
</feature>
<name>A0A5N5UJZ2_9EURY</name>
<reference evidence="3 4" key="1">
    <citation type="submission" date="2019-10" db="EMBL/GenBank/DDBJ databases">
        <title>Unraveling microbial dark matter from salterns through culturing: the case of the genus Halosegnis.</title>
        <authorList>
            <person name="Duran-Viseras A."/>
            <person name="Andrei A.-S."/>
            <person name="Vera-Gargallo B."/>
            <person name="Ghai R."/>
            <person name="Sanchez-Porro C."/>
            <person name="Ventosa A."/>
        </authorList>
    </citation>
    <scope>NUCLEOTIDE SEQUENCE [LARGE SCALE GENOMIC DNA]</scope>
    <source>
        <strain evidence="3 4">F19-13</strain>
    </source>
</reference>
<gene>
    <name evidence="3" type="ORF">DP108_06390</name>
</gene>
<feature type="transmembrane region" description="Helical" evidence="2">
    <location>
        <begin position="31"/>
        <end position="51"/>
    </location>
</feature>
<feature type="transmembrane region" description="Helical" evidence="2">
    <location>
        <begin position="63"/>
        <end position="87"/>
    </location>
</feature>
<dbReference type="RefSeq" id="WP_152156171.1">
    <property type="nucleotide sequence ID" value="NZ_QMDY01000003.1"/>
</dbReference>
<keyword evidence="2" id="KW-1133">Transmembrane helix</keyword>
<evidence type="ECO:0000313" key="4">
    <source>
        <dbReference type="Proteomes" id="UP000326207"/>
    </source>
</evidence>
<feature type="region of interest" description="Disordered" evidence="1">
    <location>
        <begin position="92"/>
        <end position="111"/>
    </location>
</feature>
<protein>
    <submittedName>
        <fullName evidence="3">Uncharacterized protein</fullName>
    </submittedName>
</protein>
<evidence type="ECO:0000256" key="1">
    <source>
        <dbReference type="SAM" id="MobiDB-lite"/>
    </source>
</evidence>
<dbReference type="EMBL" id="QMDY01000003">
    <property type="protein sequence ID" value="KAB7518791.1"/>
    <property type="molecule type" value="Genomic_DNA"/>
</dbReference>
<evidence type="ECO:0000256" key="2">
    <source>
        <dbReference type="SAM" id="Phobius"/>
    </source>
</evidence>
<evidence type="ECO:0000313" key="3">
    <source>
        <dbReference type="EMBL" id="KAB7518791.1"/>
    </source>
</evidence>
<keyword evidence="2" id="KW-0472">Membrane</keyword>
<keyword evidence="2" id="KW-0812">Transmembrane</keyword>
<accession>A0A5N5UJZ2</accession>